<dbReference type="EMBL" id="CP046620">
    <property type="protein sequence ID" value="QHQ34232.1"/>
    <property type="molecule type" value="Genomic_DNA"/>
</dbReference>
<accession>A0A6P1T126</accession>
<evidence type="ECO:0000313" key="2">
    <source>
        <dbReference type="Proteomes" id="UP000464495"/>
    </source>
</evidence>
<protein>
    <recommendedName>
        <fullName evidence="3">FTP domain-containing protein</fullName>
    </recommendedName>
</protein>
<gene>
    <name evidence="1" type="ORF">GO499_03010</name>
</gene>
<dbReference type="AlphaFoldDB" id="A0A6P1T126"/>
<name>A0A6P1T126_9RHOB</name>
<keyword evidence="2" id="KW-1185">Reference proteome</keyword>
<evidence type="ECO:0000313" key="1">
    <source>
        <dbReference type="EMBL" id="QHQ34232.1"/>
    </source>
</evidence>
<proteinExistence type="predicted"/>
<organism evidence="1 2">
    <name type="scientific">Algicella marina</name>
    <dbReference type="NCBI Taxonomy" id="2683284"/>
    <lineage>
        <taxon>Bacteria</taxon>
        <taxon>Pseudomonadati</taxon>
        <taxon>Pseudomonadota</taxon>
        <taxon>Alphaproteobacteria</taxon>
        <taxon>Rhodobacterales</taxon>
        <taxon>Paracoccaceae</taxon>
        <taxon>Algicella</taxon>
    </lineage>
</organism>
<dbReference type="RefSeq" id="WP_161860803.1">
    <property type="nucleotide sequence ID" value="NZ_CP046620.1"/>
</dbReference>
<dbReference type="KEGG" id="amaq:GO499_03010"/>
<sequence length="935" mass="101735">MSETIIRNKYGEVEHMTFDAPMAVPDGFAGASPTIMANWALKELMGQMGLEKTRMDSDPAAEDAKRADEPILRMVKEKPLPGTMMVVYEQEAMGMPVFGAKVGIRIAEETKAVTSLQSSVHAGIDVQNPKAKSAREPMDGIAKTTLKKMIGATPDKAENGRVRRQVIYRYEPDERVEEPHREEGGCFGRDHALPLKLAAVPKGIEAGKHYIADEILFEAPYSEAGHTANWRALVEPETGAVLYIRALVGGATGMVYDRDPQTQTGTALGPDASDAQLNPFRTSVTLQGLTAATPQPLAGEFVSVQETRDPVVAAPEAAGPGGTFNFNVTTDDFAAVNAYFSMDRCYRTVQDFGFDIPTYFAGTTFPVPVDHRGEFGGRNAHAWSNGTGDGMGHYTFGLVETGEPVGISTSNRVCWHEFGHALLYESVGGPNFGFAHSAGDSMAAISNDPGTAAPDRGLTFPWVDAGSGFTRRHDRTVAAGWGWFGSQYGSGYDGEQVLSSTLFRLYRSYGGDSGNVNRQREASNYVMNLIFGGCGALTSTTSNPEVFEAAMEDFERNIPMFNGIPGGHLHKVIRWSFEQQGLFQPLAAPGTPGNVTTVGNPPDVDVYIDDGRNGEYEWQANHWSCQDMWVRRSADGGLTHEQPIVGQTNYMYVRVKNRGTQTANGVSVDAYHCIPGTGLAFPDDWMPMATATLGLPAIASGGEDIAGPFAFVPTEVGHECLLAIARADGDEGNDTTINGTIPESRLVPFDNNIGQRNVNPILPSFRRIVEWWREHVIIVRNPFCDPRIARIDIILPQFLRRLGWQMRVVSEGGPKFRLEEGARNKVYFQMEPGKDFSDDLVRRAIKEGDAEIRIEVWLDGELSGGMSYPLSFDAGDDGKDPDGGRDPIKPVLTGNTIRDILGVLRGGTALPGGTISEAGGVRRLRIEFDLDDDET</sequence>
<dbReference type="SUPFAM" id="SSF55486">
    <property type="entry name" value="Metalloproteases ('zincins'), catalytic domain"/>
    <property type="match status" value="1"/>
</dbReference>
<reference evidence="1 2" key="1">
    <citation type="submission" date="2019-12" db="EMBL/GenBank/DDBJ databases">
        <title>Complete genome sequence of Algicella marina strain 9Alg 56(T) isolated from the red alga Tichocarpus crinitus.</title>
        <authorList>
            <person name="Kim S.-G."/>
            <person name="Nedashkovskaya O.I."/>
        </authorList>
    </citation>
    <scope>NUCLEOTIDE SEQUENCE [LARGE SCALE GENOMIC DNA]</scope>
    <source>
        <strain evidence="1 2">9Alg 56</strain>
    </source>
</reference>
<dbReference type="Proteomes" id="UP000464495">
    <property type="component" value="Chromosome"/>
</dbReference>
<evidence type="ECO:0008006" key="3">
    <source>
        <dbReference type="Google" id="ProtNLM"/>
    </source>
</evidence>